<dbReference type="InterPro" id="IPR011032">
    <property type="entry name" value="GroES-like_sf"/>
</dbReference>
<dbReference type="InterPro" id="IPR013154">
    <property type="entry name" value="ADH-like_N"/>
</dbReference>
<keyword evidence="3" id="KW-1185">Reference proteome</keyword>
<sequence>MERTMRAVGYRTAGGPGVLEDLELPVPEPGPRDLLVRVEAVSVNPVDVKTRAGDDPGGRPRVLGFDAAGVVSAVGAEVSLFAPGDEVYYAGAIDRPGSDQQLHLVDERLAGRRPRTLTPAAAAALPLTAITAWETLFDTMTAELGPIGAEQLRKAHEMVEDGHMTGKVVVAGF</sequence>
<gene>
    <name evidence="2" type="ORF">GCM10010170_055380</name>
</gene>
<accession>A0ABP5TW32</accession>
<dbReference type="InterPro" id="IPR052585">
    <property type="entry name" value="Lipid_raft_assoc_Zn_ADH"/>
</dbReference>
<dbReference type="InterPro" id="IPR020843">
    <property type="entry name" value="ER"/>
</dbReference>
<evidence type="ECO:0000313" key="3">
    <source>
        <dbReference type="Proteomes" id="UP001501444"/>
    </source>
</evidence>
<organism evidence="2 3">
    <name type="scientific">Dactylosporangium salmoneum</name>
    <dbReference type="NCBI Taxonomy" id="53361"/>
    <lineage>
        <taxon>Bacteria</taxon>
        <taxon>Bacillati</taxon>
        <taxon>Actinomycetota</taxon>
        <taxon>Actinomycetes</taxon>
        <taxon>Micromonosporales</taxon>
        <taxon>Micromonosporaceae</taxon>
        <taxon>Dactylosporangium</taxon>
    </lineage>
</organism>
<dbReference type="Proteomes" id="UP001501444">
    <property type="component" value="Unassembled WGS sequence"/>
</dbReference>
<protein>
    <recommendedName>
        <fullName evidence="1">Enoyl reductase (ER) domain-containing protein</fullName>
    </recommendedName>
</protein>
<dbReference type="PANTHER" id="PTHR43482">
    <property type="entry name" value="PROTEIN AST1-RELATED"/>
    <property type="match status" value="1"/>
</dbReference>
<evidence type="ECO:0000313" key="2">
    <source>
        <dbReference type="EMBL" id="GAA2360476.1"/>
    </source>
</evidence>
<dbReference type="EMBL" id="BAAARV010000048">
    <property type="protein sequence ID" value="GAA2360476.1"/>
    <property type="molecule type" value="Genomic_DNA"/>
</dbReference>
<dbReference type="Pfam" id="PF08240">
    <property type="entry name" value="ADH_N"/>
    <property type="match status" value="1"/>
</dbReference>
<feature type="domain" description="Enoyl reductase (ER)" evidence="1">
    <location>
        <begin position="17"/>
        <end position="170"/>
    </location>
</feature>
<dbReference type="PANTHER" id="PTHR43482:SF1">
    <property type="entry name" value="PROTEIN AST1-RELATED"/>
    <property type="match status" value="1"/>
</dbReference>
<comment type="caution">
    <text evidence="2">The sequence shown here is derived from an EMBL/GenBank/DDBJ whole genome shotgun (WGS) entry which is preliminary data.</text>
</comment>
<reference evidence="3" key="1">
    <citation type="journal article" date="2019" name="Int. J. Syst. Evol. Microbiol.">
        <title>The Global Catalogue of Microorganisms (GCM) 10K type strain sequencing project: providing services to taxonomists for standard genome sequencing and annotation.</title>
        <authorList>
            <consortium name="The Broad Institute Genomics Platform"/>
            <consortium name="The Broad Institute Genome Sequencing Center for Infectious Disease"/>
            <person name="Wu L."/>
            <person name="Ma J."/>
        </authorList>
    </citation>
    <scope>NUCLEOTIDE SEQUENCE [LARGE SCALE GENOMIC DNA]</scope>
    <source>
        <strain evidence="3">JCM 3272</strain>
    </source>
</reference>
<dbReference type="SUPFAM" id="SSF50129">
    <property type="entry name" value="GroES-like"/>
    <property type="match status" value="1"/>
</dbReference>
<evidence type="ECO:0000259" key="1">
    <source>
        <dbReference type="SMART" id="SM00829"/>
    </source>
</evidence>
<name>A0ABP5TW32_9ACTN</name>
<proteinExistence type="predicted"/>
<dbReference type="Gene3D" id="3.90.180.10">
    <property type="entry name" value="Medium-chain alcohol dehydrogenases, catalytic domain"/>
    <property type="match status" value="1"/>
</dbReference>
<dbReference type="SMART" id="SM00829">
    <property type="entry name" value="PKS_ER"/>
    <property type="match status" value="1"/>
</dbReference>